<feature type="non-terminal residue" evidence="1">
    <location>
        <position position="26"/>
    </location>
</feature>
<name>A0AAD5BQI1_AMBAR</name>
<keyword evidence="2" id="KW-1185">Reference proteome</keyword>
<evidence type="ECO:0000313" key="1">
    <source>
        <dbReference type="EMBL" id="KAI7727642.1"/>
    </source>
</evidence>
<accession>A0AAD5BQI1</accession>
<protein>
    <submittedName>
        <fullName evidence="1">Uncharacterized protein</fullName>
    </submittedName>
</protein>
<dbReference type="AlphaFoldDB" id="A0AAD5BQI1"/>
<gene>
    <name evidence="1" type="ORF">M8C21_003433</name>
</gene>
<proteinExistence type="predicted"/>
<reference evidence="1" key="1">
    <citation type="submission" date="2022-06" db="EMBL/GenBank/DDBJ databases">
        <title>Uncovering the hologenomic basis of an extraordinary plant invasion.</title>
        <authorList>
            <person name="Bieker V.C."/>
            <person name="Martin M.D."/>
            <person name="Gilbert T."/>
            <person name="Hodgins K."/>
            <person name="Battlay P."/>
            <person name="Petersen B."/>
            <person name="Wilson J."/>
        </authorList>
    </citation>
    <scope>NUCLEOTIDE SEQUENCE</scope>
    <source>
        <strain evidence="1">AA19_3_7</strain>
        <tissue evidence="1">Leaf</tissue>
    </source>
</reference>
<comment type="caution">
    <text evidence="1">The sequence shown here is derived from an EMBL/GenBank/DDBJ whole genome shotgun (WGS) entry which is preliminary data.</text>
</comment>
<organism evidence="1 2">
    <name type="scientific">Ambrosia artemisiifolia</name>
    <name type="common">Common ragweed</name>
    <dbReference type="NCBI Taxonomy" id="4212"/>
    <lineage>
        <taxon>Eukaryota</taxon>
        <taxon>Viridiplantae</taxon>
        <taxon>Streptophyta</taxon>
        <taxon>Embryophyta</taxon>
        <taxon>Tracheophyta</taxon>
        <taxon>Spermatophyta</taxon>
        <taxon>Magnoliopsida</taxon>
        <taxon>eudicotyledons</taxon>
        <taxon>Gunneridae</taxon>
        <taxon>Pentapetalae</taxon>
        <taxon>asterids</taxon>
        <taxon>campanulids</taxon>
        <taxon>Asterales</taxon>
        <taxon>Asteraceae</taxon>
        <taxon>Asteroideae</taxon>
        <taxon>Heliantheae alliance</taxon>
        <taxon>Heliantheae</taxon>
        <taxon>Ambrosia</taxon>
    </lineage>
</organism>
<dbReference type="EMBL" id="JAMZMK010011339">
    <property type="protein sequence ID" value="KAI7727642.1"/>
    <property type="molecule type" value="Genomic_DNA"/>
</dbReference>
<dbReference type="Proteomes" id="UP001206925">
    <property type="component" value="Unassembled WGS sequence"/>
</dbReference>
<evidence type="ECO:0000313" key="2">
    <source>
        <dbReference type="Proteomes" id="UP001206925"/>
    </source>
</evidence>
<sequence>MIGSPTESTWFEGLELANEINYQFLE</sequence>